<keyword evidence="3" id="KW-1185">Reference proteome</keyword>
<sequence length="269" mass="30467">MNRYTIDDLEILIATMNRGDLSFLKRIFSKPISEITENIIIVNQGTVVLDSEYSNIQVINDAQLGLSRSRNIAIQNASKPLCWILDDDVQLLPGAIESVIESHNTNNTAIITFKTRSDNNEPYYTLGDASKLHDRKSIRKVLSPEITFKHKEIINKLGYDERFGLGSTFEDSENYIFLKEALDNGVSLMSDPKFVVKHPKTTSSDMVVTDRVIKARGALAAFDNRPIKLMALKYMFFLLRKGYVVNLPVLLKKYQVFVQGAHAYLKSSK</sequence>
<dbReference type="STRING" id="319236.BST91_08925"/>
<evidence type="ECO:0000313" key="3">
    <source>
        <dbReference type="Proteomes" id="UP000029221"/>
    </source>
</evidence>
<name>A0A090Q227_9FLAO</name>
<evidence type="ECO:0000313" key="2">
    <source>
        <dbReference type="EMBL" id="GAK96247.1"/>
    </source>
</evidence>
<organism evidence="2 3">
    <name type="scientific">Nonlabens tegetincola</name>
    <dbReference type="NCBI Taxonomy" id="323273"/>
    <lineage>
        <taxon>Bacteria</taxon>
        <taxon>Pseudomonadati</taxon>
        <taxon>Bacteroidota</taxon>
        <taxon>Flavobacteriia</taxon>
        <taxon>Flavobacteriales</taxon>
        <taxon>Flavobacteriaceae</taxon>
        <taxon>Nonlabens</taxon>
    </lineage>
</organism>
<dbReference type="RefSeq" id="WP_042277431.1">
    <property type="nucleotide sequence ID" value="NZ_BBML01000002.1"/>
</dbReference>
<dbReference type="AlphaFoldDB" id="A0A090Q227"/>
<proteinExistence type="predicted"/>
<dbReference type="InterPro" id="IPR029044">
    <property type="entry name" value="Nucleotide-diphossugar_trans"/>
</dbReference>
<dbReference type="InterPro" id="IPR001173">
    <property type="entry name" value="Glyco_trans_2-like"/>
</dbReference>
<evidence type="ECO:0000259" key="1">
    <source>
        <dbReference type="Pfam" id="PF00535"/>
    </source>
</evidence>
<keyword evidence="2" id="KW-0808">Transferase</keyword>
<reference evidence="2" key="1">
    <citation type="journal article" date="2014" name="Genome Announc.">
        <title>Draft Genome Sequences of Marine Flavobacterium Nonlabens Strains NR17, NR24, NR27, NR32, NR33, and Ara13.</title>
        <authorList>
            <person name="Nakanishi M."/>
            <person name="Meirelles P."/>
            <person name="Suzuki R."/>
            <person name="Takatani N."/>
            <person name="Mino S."/>
            <person name="Suda W."/>
            <person name="Oshima K."/>
            <person name="Hattori M."/>
            <person name="Ohkuma M."/>
            <person name="Hosokawa M."/>
            <person name="Miyashita K."/>
            <person name="Thompson F.L."/>
            <person name="Niwa A."/>
            <person name="Sawabe T."/>
            <person name="Sawabe T."/>
        </authorList>
    </citation>
    <scope>NUCLEOTIDE SEQUENCE [LARGE SCALE GENOMIC DNA]</scope>
    <source>
        <strain evidence="2">JCM 19294</strain>
    </source>
</reference>
<dbReference type="EMBL" id="BBML01000002">
    <property type="protein sequence ID" value="GAK96247.1"/>
    <property type="molecule type" value="Genomic_DNA"/>
</dbReference>
<protein>
    <submittedName>
        <fullName evidence="2">Glycosyl transferase</fullName>
    </submittedName>
</protein>
<comment type="caution">
    <text evidence="2">The sequence shown here is derived from an EMBL/GenBank/DDBJ whole genome shotgun (WGS) entry which is preliminary data.</text>
</comment>
<dbReference type="GO" id="GO:0016740">
    <property type="term" value="F:transferase activity"/>
    <property type="evidence" value="ECO:0007669"/>
    <property type="project" value="UniProtKB-KW"/>
</dbReference>
<gene>
    <name evidence="2" type="ORF">JCM19294_1760</name>
</gene>
<feature type="domain" description="Glycosyltransferase 2-like" evidence="1">
    <location>
        <begin position="39"/>
        <end position="125"/>
    </location>
</feature>
<dbReference type="eggNOG" id="COG1216">
    <property type="taxonomic scope" value="Bacteria"/>
</dbReference>
<dbReference type="SUPFAM" id="SSF53448">
    <property type="entry name" value="Nucleotide-diphospho-sugar transferases"/>
    <property type="match status" value="1"/>
</dbReference>
<dbReference type="Proteomes" id="UP000029221">
    <property type="component" value="Unassembled WGS sequence"/>
</dbReference>
<dbReference type="CDD" id="cd00761">
    <property type="entry name" value="Glyco_tranf_GTA_type"/>
    <property type="match status" value="1"/>
</dbReference>
<accession>A0A090Q227</accession>
<dbReference type="Gene3D" id="3.90.550.10">
    <property type="entry name" value="Spore Coat Polysaccharide Biosynthesis Protein SpsA, Chain A"/>
    <property type="match status" value="1"/>
</dbReference>
<dbReference type="Pfam" id="PF00535">
    <property type="entry name" value="Glycos_transf_2"/>
    <property type="match status" value="1"/>
</dbReference>